<proteinExistence type="predicted"/>
<dbReference type="Proteomes" id="UP000004217">
    <property type="component" value="Unassembled WGS sequence"/>
</dbReference>
<name>G2GPP0_9ACTN</name>
<organism evidence="2 3">
    <name type="scientific">Streptomyces zinciresistens K42</name>
    <dbReference type="NCBI Taxonomy" id="700597"/>
    <lineage>
        <taxon>Bacteria</taxon>
        <taxon>Bacillati</taxon>
        <taxon>Actinomycetota</taxon>
        <taxon>Actinomycetes</taxon>
        <taxon>Kitasatosporales</taxon>
        <taxon>Streptomycetaceae</taxon>
        <taxon>Streptomyces</taxon>
    </lineage>
</organism>
<sequence>MRRPEERGSLAAPVRPERRIRPAVTYSYCPHSDPKSPAAPLVQATAGGASRHARGLRSMTV</sequence>
<evidence type="ECO:0000313" key="2">
    <source>
        <dbReference type="EMBL" id="EGX54527.1"/>
    </source>
</evidence>
<keyword evidence="3" id="KW-1185">Reference proteome</keyword>
<feature type="region of interest" description="Disordered" evidence="1">
    <location>
        <begin position="29"/>
        <end position="61"/>
    </location>
</feature>
<accession>G2GPP0</accession>
<gene>
    <name evidence="2" type="ORF">SZN_37521</name>
</gene>
<feature type="non-terminal residue" evidence="2">
    <location>
        <position position="61"/>
    </location>
</feature>
<comment type="caution">
    <text evidence="2">The sequence shown here is derived from an EMBL/GenBank/DDBJ whole genome shotgun (WGS) entry which is preliminary data.</text>
</comment>
<evidence type="ECO:0000256" key="1">
    <source>
        <dbReference type="SAM" id="MobiDB-lite"/>
    </source>
</evidence>
<dbReference type="AlphaFoldDB" id="G2GPP0"/>
<protein>
    <submittedName>
        <fullName evidence="2">Uncharacterized protein</fullName>
    </submittedName>
</protein>
<dbReference type="EMBL" id="AGBF01000410">
    <property type="protein sequence ID" value="EGX54527.1"/>
    <property type="molecule type" value="Genomic_DNA"/>
</dbReference>
<reference evidence="2 3" key="1">
    <citation type="submission" date="2011-08" db="EMBL/GenBank/DDBJ databases">
        <authorList>
            <person name="Lin Y."/>
            <person name="Hao X."/>
            <person name="Johnstone L."/>
            <person name="Miller S.J."/>
            <person name="Wei G."/>
            <person name="Rensing C."/>
        </authorList>
    </citation>
    <scope>NUCLEOTIDE SEQUENCE [LARGE SCALE GENOMIC DNA]</scope>
    <source>
        <strain evidence="2 3">K42</strain>
    </source>
</reference>
<evidence type="ECO:0000313" key="3">
    <source>
        <dbReference type="Proteomes" id="UP000004217"/>
    </source>
</evidence>